<dbReference type="Gene3D" id="3.30.450.180">
    <property type="match status" value="1"/>
</dbReference>
<dbReference type="Pfam" id="PF17765">
    <property type="entry name" value="MLTR_LBD"/>
    <property type="match status" value="1"/>
</dbReference>
<accession>A0ABW0VFX0</accession>
<dbReference type="PANTHER" id="PTHR35010:SF2">
    <property type="entry name" value="BLL4672 PROTEIN"/>
    <property type="match status" value="1"/>
</dbReference>
<evidence type="ECO:0000313" key="3">
    <source>
        <dbReference type="Proteomes" id="UP001596066"/>
    </source>
</evidence>
<dbReference type="PROSITE" id="PS50943">
    <property type="entry name" value="HTH_CROC1"/>
    <property type="match status" value="1"/>
</dbReference>
<proteinExistence type="predicted"/>
<dbReference type="PANTHER" id="PTHR35010">
    <property type="entry name" value="BLL4672 PROTEIN-RELATED"/>
    <property type="match status" value="1"/>
</dbReference>
<dbReference type="Pfam" id="PF13560">
    <property type="entry name" value="HTH_31"/>
    <property type="match status" value="1"/>
</dbReference>
<comment type="caution">
    <text evidence="2">The sequence shown here is derived from an EMBL/GenBank/DDBJ whole genome shotgun (WGS) entry which is preliminary data.</text>
</comment>
<reference evidence="3" key="1">
    <citation type="journal article" date="2019" name="Int. J. Syst. Evol. Microbiol.">
        <title>The Global Catalogue of Microorganisms (GCM) 10K type strain sequencing project: providing services to taxonomists for standard genome sequencing and annotation.</title>
        <authorList>
            <consortium name="The Broad Institute Genomics Platform"/>
            <consortium name="The Broad Institute Genome Sequencing Center for Infectious Disease"/>
            <person name="Wu L."/>
            <person name="Ma J."/>
        </authorList>
    </citation>
    <scope>NUCLEOTIDE SEQUENCE [LARGE SCALE GENOMIC DNA]</scope>
    <source>
        <strain evidence="3">CGMCC 4.1622</strain>
    </source>
</reference>
<gene>
    <name evidence="2" type="ORF">ACFPZF_18915</name>
</gene>
<dbReference type="SMART" id="SM00530">
    <property type="entry name" value="HTH_XRE"/>
    <property type="match status" value="1"/>
</dbReference>
<keyword evidence="3" id="KW-1185">Reference proteome</keyword>
<feature type="domain" description="HTH cro/C1-type" evidence="1">
    <location>
        <begin position="33"/>
        <end position="80"/>
    </location>
</feature>
<dbReference type="Gene3D" id="1.10.260.40">
    <property type="entry name" value="lambda repressor-like DNA-binding domains"/>
    <property type="match status" value="1"/>
</dbReference>
<evidence type="ECO:0000313" key="2">
    <source>
        <dbReference type="EMBL" id="MFC5643421.1"/>
    </source>
</evidence>
<dbReference type="InterPro" id="IPR041413">
    <property type="entry name" value="MLTR_LBD"/>
</dbReference>
<protein>
    <submittedName>
        <fullName evidence="2">Helix-turn-helix transcriptional regulator</fullName>
    </submittedName>
</protein>
<dbReference type="EMBL" id="JBHSOC010000031">
    <property type="protein sequence ID" value="MFC5643421.1"/>
    <property type="molecule type" value="Genomic_DNA"/>
</dbReference>
<evidence type="ECO:0000259" key="1">
    <source>
        <dbReference type="PROSITE" id="PS50943"/>
    </source>
</evidence>
<dbReference type="Proteomes" id="UP001596066">
    <property type="component" value="Unassembled WGS sequence"/>
</dbReference>
<dbReference type="InterPro" id="IPR001387">
    <property type="entry name" value="Cro/C1-type_HTH"/>
</dbReference>
<dbReference type="RefSeq" id="WP_346140321.1">
    <property type="nucleotide sequence ID" value="NZ_BAAAUA010000001.1"/>
</dbReference>
<organism evidence="2 3">
    <name type="scientific">Kitasatospora cinereorecta</name>
    <dbReference type="NCBI Taxonomy" id="285560"/>
    <lineage>
        <taxon>Bacteria</taxon>
        <taxon>Bacillati</taxon>
        <taxon>Actinomycetota</taxon>
        <taxon>Actinomycetes</taxon>
        <taxon>Kitasatosporales</taxon>
        <taxon>Streptomycetaceae</taxon>
        <taxon>Kitasatospora</taxon>
    </lineage>
</organism>
<dbReference type="InterPro" id="IPR010982">
    <property type="entry name" value="Lambda_DNA-bd_dom_sf"/>
</dbReference>
<name>A0ABW0VFX0_9ACTN</name>
<sequence length="270" mass="29496">MSELGEFLRSRRARVQPEDLGLPVVGRRRRVPGLRREEVAQLAGVSVDYYVRLEQGRGQGASEAVLDAVAGVLRLDATERAHLYDLARPPRTPVRAQAQSVRPGVRRMLDLFDGPAFVIGRSMDVLAWNALADAVIGLSALPPEQRNMARHAFLSPAGRALYLEWRPVATATVAYLRLGAARYPGDRALAALVAELGEGSEVFRELWQEHGVREKSYGRKVLGHPQVGRLEVDFETLELPGDPDQLLVVYTAEPGSVTAGRLAALVPVAV</sequence>
<dbReference type="SUPFAM" id="SSF47413">
    <property type="entry name" value="lambda repressor-like DNA-binding domains"/>
    <property type="match status" value="1"/>
</dbReference>